<dbReference type="InterPro" id="IPR023343">
    <property type="entry name" value="Penicillin_amidase_dom1"/>
</dbReference>
<dbReference type="EMBL" id="CP002961">
    <property type="protein sequence ID" value="AFK03529.1"/>
    <property type="molecule type" value="Genomic_DNA"/>
</dbReference>
<dbReference type="PANTHER" id="PTHR34218:SF4">
    <property type="entry name" value="ACYL-HOMOSERINE LACTONE ACYLASE QUIP"/>
    <property type="match status" value="1"/>
</dbReference>
<evidence type="ECO:0000256" key="2">
    <source>
        <dbReference type="ARBA" id="ARBA00022801"/>
    </source>
</evidence>
<dbReference type="Gene3D" id="3.60.20.10">
    <property type="entry name" value="Glutamine Phosphoribosylpyrophosphate, subunit 1, domain 1"/>
    <property type="match status" value="1"/>
</dbReference>
<evidence type="ECO:0000313" key="4">
    <source>
        <dbReference type="EMBL" id="AFK03529.1"/>
    </source>
</evidence>
<evidence type="ECO:0000256" key="1">
    <source>
        <dbReference type="ARBA" id="ARBA00006586"/>
    </source>
</evidence>
<dbReference type="SUPFAM" id="SSF56235">
    <property type="entry name" value="N-terminal nucleophile aminohydrolases (Ntn hydrolases)"/>
    <property type="match status" value="1"/>
</dbReference>
<dbReference type="Proteomes" id="UP000002875">
    <property type="component" value="Chromosome"/>
</dbReference>
<evidence type="ECO:0000313" key="5">
    <source>
        <dbReference type="Proteomes" id="UP000002875"/>
    </source>
</evidence>
<dbReference type="RefSeq" id="WP_015029226.1">
    <property type="nucleotide sequence ID" value="NC_018748.1"/>
</dbReference>
<accession>A0ABM5N298</accession>
<dbReference type="CDD" id="cd03747">
    <property type="entry name" value="Ntn_PGA_like"/>
    <property type="match status" value="1"/>
</dbReference>
<proteinExistence type="inferred from homology"/>
<gene>
    <name evidence="4" type="ordered locus">Emtol_2393</name>
</gene>
<reference evidence="4 5" key="1">
    <citation type="submission" date="2011-07" db="EMBL/GenBank/DDBJ databases">
        <title>The complete genome of chromosome of Emticicia oligotrophica DSM 17448.</title>
        <authorList>
            <consortium name="US DOE Joint Genome Institute (JGI-PGF)"/>
            <person name="Lucas S."/>
            <person name="Han J."/>
            <person name="Lapidus A."/>
            <person name="Bruce D."/>
            <person name="Goodwin L."/>
            <person name="Pitluck S."/>
            <person name="Peters L."/>
            <person name="Kyrpides N."/>
            <person name="Mavromatis K."/>
            <person name="Ivanova N."/>
            <person name="Ovchinnikova G."/>
            <person name="Teshima H."/>
            <person name="Detter J.C."/>
            <person name="Tapia R."/>
            <person name="Han C."/>
            <person name="Land M."/>
            <person name="Hauser L."/>
            <person name="Markowitz V."/>
            <person name="Cheng J.-F."/>
            <person name="Hugenholtz P."/>
            <person name="Woyke T."/>
            <person name="Wu D."/>
            <person name="Tindall B."/>
            <person name="Pomrenke H."/>
            <person name="Brambilla E."/>
            <person name="Klenk H.-P."/>
            <person name="Eisen J.A."/>
        </authorList>
    </citation>
    <scope>NUCLEOTIDE SEQUENCE [LARGE SCALE GENOMIC DNA]</scope>
    <source>
        <strain evidence="4 5">DSM 17448</strain>
    </source>
</reference>
<dbReference type="InterPro" id="IPR014395">
    <property type="entry name" value="Pen/GL7ACA/AHL_acylase"/>
</dbReference>
<dbReference type="InterPro" id="IPR029055">
    <property type="entry name" value="Ntn_hydrolases_N"/>
</dbReference>
<keyword evidence="5" id="KW-1185">Reference proteome</keyword>
<dbReference type="Gene3D" id="2.30.120.10">
    <property type="match status" value="1"/>
</dbReference>
<dbReference type="PANTHER" id="PTHR34218">
    <property type="entry name" value="PEPTIDASE S45 PENICILLIN AMIDASE"/>
    <property type="match status" value="1"/>
</dbReference>
<dbReference type="Gene3D" id="1.10.439.10">
    <property type="entry name" value="Penicillin Amidohydrolase, domain 1"/>
    <property type="match status" value="1"/>
</dbReference>
<keyword evidence="3" id="KW-0865">Zymogen</keyword>
<sequence>MKFIKFFVSLIAAAGLTYALNRPLGQVPALGRLFSPFEGFWQNGESKLALPPTNLQLECVEDEVNVVFDDNRVPHVFAKNDHDVYFTQGYLMAHDRLWQMEFYTLAASGRLSEVVGERALELDRYNRRIGMADAAKKVYENGKANKTFNEVLDAYSAGVNAYIKQLKFKNLPVEYKIIGYQPEEWSPYKTLLMMMNMRNVLNGGSDDFRMSNALNKYGMEVIKDLFPNYPSNESPIIPTGTKWNFTPVSVPAPPAQISASSGATTSVAFNEIPSPTPEIGSNNWAVGGEKSATGLPILANDPHLQLTLPSIWYQMQLCTPTMNVYGACLPGAPGVVIGFNKDVAWGVTNVGSDVMDFYQIRFKDNTKKEYWYNGAWKATTIRVEEFVVKGRAESIKDTVFSTHHGPIVYHVASDKNFNQNVPVGHAMRWVAHEKEGTDLMAFYYLNRAKNYDDYRKALTYYIAPAQNFIFASNGNDISITPNGKLPIKWKEQGKFILDGSNPAHDWQGWIPVEQNPTVKNPPRGFVSSANQFSADPTYPYYLGWRFSPSERAIRINERLEKMQKATVDSLRMLQNDNFNVEARRVLPVLMKILNEDSAETKNPAYQTLAKWNLRNDANEVGPTIFERWIKELRYWVFEDEFPTKDLKAPMIYPSKNRMWDMVEKEPTAKWFDNISTPNKQETLKDIVKLSFKASIDSLTAKYGSMNAENWAWTKVKSTDINHLGRLAGFGRQDIPNGGGAGIVNATTELNGPSWRMVVQLDKGWPKAYGLYPGGQSGNPASPFYDNMIDKWAKGELNELLFMKSKDEKSSRITGTVKIIKK</sequence>
<dbReference type="InterPro" id="IPR043147">
    <property type="entry name" value="Penicillin_amidase_A-knob"/>
</dbReference>
<dbReference type="InterPro" id="IPR002692">
    <property type="entry name" value="S45"/>
</dbReference>
<protein>
    <submittedName>
        <fullName evidence="4">Peptidase S45 penicillin amidase</fullName>
    </submittedName>
</protein>
<dbReference type="Gene3D" id="1.10.1400.10">
    <property type="match status" value="1"/>
</dbReference>
<dbReference type="PIRSF" id="PIRSF001227">
    <property type="entry name" value="Pen_acylase"/>
    <property type="match status" value="1"/>
</dbReference>
<dbReference type="Pfam" id="PF01804">
    <property type="entry name" value="Penicil_amidase"/>
    <property type="match status" value="1"/>
</dbReference>
<keyword evidence="2" id="KW-0378">Hydrolase</keyword>
<comment type="similarity">
    <text evidence="1">Belongs to the peptidase S45 family.</text>
</comment>
<evidence type="ECO:0000256" key="3">
    <source>
        <dbReference type="ARBA" id="ARBA00023145"/>
    </source>
</evidence>
<organism evidence="4 5">
    <name type="scientific">Emticicia oligotrophica (strain DSM 17448 / CIP 109782 / MTCC 6937 / GPTSA100-15)</name>
    <dbReference type="NCBI Taxonomy" id="929562"/>
    <lineage>
        <taxon>Bacteria</taxon>
        <taxon>Pseudomonadati</taxon>
        <taxon>Bacteroidota</taxon>
        <taxon>Cytophagia</taxon>
        <taxon>Cytophagales</taxon>
        <taxon>Leadbetterellaceae</taxon>
        <taxon>Emticicia</taxon>
    </lineage>
</organism>
<name>A0ABM5N298_EMTOG</name>
<dbReference type="InterPro" id="IPR043146">
    <property type="entry name" value="Penicillin_amidase_N_B-knob"/>
</dbReference>